<proteinExistence type="predicted"/>
<evidence type="ECO:0000313" key="4">
    <source>
        <dbReference type="Proteomes" id="UP000184052"/>
    </source>
</evidence>
<dbReference type="EMBL" id="FQZL01000005">
    <property type="protein sequence ID" value="SHI57920.1"/>
    <property type="molecule type" value="Genomic_DNA"/>
</dbReference>
<dbReference type="Proteomes" id="UP000184052">
    <property type="component" value="Unassembled WGS sequence"/>
</dbReference>
<dbReference type="PROSITE" id="PS50903">
    <property type="entry name" value="RUBREDOXIN_LIKE"/>
    <property type="match status" value="1"/>
</dbReference>
<keyword evidence="4" id="KW-1185">Reference proteome</keyword>
<dbReference type="GO" id="GO:0005506">
    <property type="term" value="F:iron ion binding"/>
    <property type="evidence" value="ECO:0007669"/>
    <property type="project" value="InterPro"/>
</dbReference>
<reference evidence="3 4" key="1">
    <citation type="submission" date="2016-11" db="EMBL/GenBank/DDBJ databases">
        <authorList>
            <person name="Jaros S."/>
            <person name="Januszkiewicz K."/>
            <person name="Wedrychowicz H."/>
        </authorList>
    </citation>
    <scope>NUCLEOTIDE SEQUENCE [LARGE SCALE GENOMIC DNA]</scope>
    <source>
        <strain evidence="3 4">DSM 17477</strain>
    </source>
</reference>
<evidence type="ECO:0000313" key="3">
    <source>
        <dbReference type="EMBL" id="SHI57920.1"/>
    </source>
</evidence>
<dbReference type="Pfam" id="PF21349">
    <property type="entry name" value="RUBY_RBDX"/>
    <property type="match status" value="1"/>
</dbReference>
<name>A0A1M6CA72_9FIRM</name>
<dbReference type="InterPro" id="IPR048574">
    <property type="entry name" value="RUBY_RBDX"/>
</dbReference>
<dbReference type="AlphaFoldDB" id="A0A1M6CA72"/>
<evidence type="ECO:0000259" key="2">
    <source>
        <dbReference type="PROSITE" id="PS50903"/>
    </source>
</evidence>
<organism evidence="3 4">
    <name type="scientific">Dethiosulfatibacter aminovorans DSM 17477</name>
    <dbReference type="NCBI Taxonomy" id="1121476"/>
    <lineage>
        <taxon>Bacteria</taxon>
        <taxon>Bacillati</taxon>
        <taxon>Bacillota</taxon>
        <taxon>Tissierellia</taxon>
        <taxon>Dethiosulfatibacter</taxon>
    </lineage>
</organism>
<sequence length="111" mass="12451">MENLIKCTVCGYVTEKEKLGHKCPKCGAPKEKFEELSEEATEKIITSDRTNDIHMDIINLCMAIEELAEEGEEIALDPPCVAVFKKAQDKAWQLKQMCKAELAGHVAKGKW</sequence>
<dbReference type="SUPFAM" id="SSF57802">
    <property type="entry name" value="Rubredoxin-like"/>
    <property type="match status" value="1"/>
</dbReference>
<dbReference type="InterPro" id="IPR024934">
    <property type="entry name" value="Rubredoxin-like_dom"/>
</dbReference>
<gene>
    <name evidence="3" type="ORF">SAMN02745751_00638</name>
</gene>
<dbReference type="Gene3D" id="2.20.28.10">
    <property type="match status" value="1"/>
</dbReference>
<dbReference type="OrthoDB" id="9799749at2"/>
<comment type="cofactor">
    <cofactor evidence="1">
        <name>Fe(3+)</name>
        <dbReference type="ChEBI" id="CHEBI:29034"/>
    </cofactor>
</comment>
<evidence type="ECO:0000256" key="1">
    <source>
        <dbReference type="ARBA" id="ARBA00001965"/>
    </source>
</evidence>
<dbReference type="STRING" id="1121476.SAMN02745751_00638"/>
<dbReference type="RefSeq" id="WP_073046995.1">
    <property type="nucleotide sequence ID" value="NZ_FQZL01000005.1"/>
</dbReference>
<feature type="domain" description="Rubredoxin-like" evidence="2">
    <location>
        <begin position="2"/>
        <end position="36"/>
    </location>
</feature>
<protein>
    <recommendedName>
        <fullName evidence="2">Rubredoxin-like domain-containing protein</fullName>
    </recommendedName>
</protein>
<accession>A0A1M6CA72</accession>